<dbReference type="EMBL" id="KN743494">
    <property type="protein sequence ID" value="KIH52515.1"/>
    <property type="molecule type" value="Genomic_DNA"/>
</dbReference>
<accession>A0A0C2FVC0</accession>
<reference evidence="1 2" key="1">
    <citation type="submission" date="2013-12" db="EMBL/GenBank/DDBJ databases">
        <title>Draft genome of the parsitic nematode Ancylostoma duodenale.</title>
        <authorList>
            <person name="Mitreva M."/>
        </authorList>
    </citation>
    <scope>NUCLEOTIDE SEQUENCE [LARGE SCALE GENOMIC DNA]</scope>
    <source>
        <strain evidence="1 2">Zhejiang</strain>
    </source>
</reference>
<evidence type="ECO:0000313" key="2">
    <source>
        <dbReference type="Proteomes" id="UP000054047"/>
    </source>
</evidence>
<organism evidence="1 2">
    <name type="scientific">Ancylostoma duodenale</name>
    <dbReference type="NCBI Taxonomy" id="51022"/>
    <lineage>
        <taxon>Eukaryota</taxon>
        <taxon>Metazoa</taxon>
        <taxon>Ecdysozoa</taxon>
        <taxon>Nematoda</taxon>
        <taxon>Chromadorea</taxon>
        <taxon>Rhabditida</taxon>
        <taxon>Rhabditina</taxon>
        <taxon>Rhabditomorpha</taxon>
        <taxon>Strongyloidea</taxon>
        <taxon>Ancylostomatidae</taxon>
        <taxon>Ancylostomatinae</taxon>
        <taxon>Ancylostoma</taxon>
    </lineage>
</organism>
<dbReference type="OrthoDB" id="1927044at2759"/>
<evidence type="ECO:0000313" key="1">
    <source>
        <dbReference type="EMBL" id="KIH52515.1"/>
    </source>
</evidence>
<gene>
    <name evidence="1" type="ORF">ANCDUO_17384</name>
</gene>
<dbReference type="Gene3D" id="3.20.20.70">
    <property type="entry name" value="Aldolase class I"/>
    <property type="match status" value="1"/>
</dbReference>
<protein>
    <submittedName>
        <fullName evidence="1">Uncharacterized protein</fullName>
    </submittedName>
</protein>
<sequence>SAWENSFDGVLCDKRVLETNNRRELMGIPAEAGANVIVSGTGVIKAPCQKTAISQLREAVQAAIAKGF</sequence>
<name>A0A0C2FVC0_9BILA</name>
<dbReference type="InterPro" id="IPR013785">
    <property type="entry name" value="Aldolase_TIM"/>
</dbReference>
<proteinExistence type="predicted"/>
<keyword evidence="2" id="KW-1185">Reference proteome</keyword>
<feature type="non-terminal residue" evidence="1">
    <location>
        <position position="1"/>
    </location>
</feature>
<dbReference type="Proteomes" id="UP000054047">
    <property type="component" value="Unassembled WGS sequence"/>
</dbReference>
<dbReference type="AlphaFoldDB" id="A0A0C2FVC0"/>